<evidence type="ECO:0000256" key="1">
    <source>
        <dbReference type="SAM" id="Coils"/>
    </source>
</evidence>
<accession>V6LJ37</accession>
<reference evidence="3 4" key="1">
    <citation type="journal article" date="2014" name="PLoS Genet.">
        <title>The Genome of Spironucleus salmonicida Highlights a Fish Pathogen Adapted to Fluctuating Environments.</title>
        <authorList>
            <person name="Xu F."/>
            <person name="Jerlstrom-Hultqvist J."/>
            <person name="Einarsson E."/>
            <person name="Astvaldsson A."/>
            <person name="Svard S.G."/>
            <person name="Andersson J.O."/>
        </authorList>
    </citation>
    <scope>NUCLEOTIDE SEQUENCE</scope>
    <source>
        <strain evidence="4">ATCC 50377</strain>
    </source>
</reference>
<dbReference type="Proteomes" id="UP000018208">
    <property type="component" value="Unassembled WGS sequence"/>
</dbReference>
<feature type="compositionally biased region" description="Low complexity" evidence="2">
    <location>
        <begin position="264"/>
        <end position="274"/>
    </location>
</feature>
<feature type="coiled-coil region" evidence="1">
    <location>
        <begin position="146"/>
        <end position="203"/>
    </location>
</feature>
<dbReference type="VEuPathDB" id="GiardiaDB:SS50377_21030"/>
<name>V6LJ37_9EUKA</name>
<sequence>MQKAIPGVLYAGRFYADERAGSRPGVFKAKCPYKNSDIQNYWKLREYEREKIRSLHQVHRQTPSQHCESCVKSYQKPCIYQDTSPFMPFEKSNFNCFHCLKVLHLCRCECYCRTCQLAKRIGCLCPVCTCCCGVCNACKSKDRIEIIQQEQQLDFKRKMLEKFEDENLVNEMKINFKQTLFRLQQEKIRLQEALINVNTYEERAKIKHKLYLNENLIMDCQKLAGQRESTKQESKNIFLDEYNAPEKHPLQTTFFDENDFQIHQISPSSSSSNPQPSPPPIRQSSKKPTASPKYDSSLIKKKSSQLPEKLIQQQKHLFNKYAQSNFNSGADVIKILSPSFINPTPSDLSFQGEIIEPELIFGSKILRFGDHMDLYNKIQNVFSSIQITCFERNVVYALLSYYAFKQPQILLDFKQLNRNFPFQKIAFRLPFTQANGPPFCLIICENEPICNVAVPFFGDRAMLPKAKKCLKMGKFEIQCEFDDGKIIRGLRCLMLELGKYCSGLK</sequence>
<dbReference type="EMBL" id="AUWU02000001">
    <property type="protein sequence ID" value="KAH0577676.1"/>
    <property type="molecule type" value="Genomic_DNA"/>
</dbReference>
<dbReference type="EMBL" id="KI546135">
    <property type="protein sequence ID" value="EST43691.1"/>
    <property type="molecule type" value="Genomic_DNA"/>
</dbReference>
<organism evidence="3">
    <name type="scientific">Spironucleus salmonicida</name>
    <dbReference type="NCBI Taxonomy" id="348837"/>
    <lineage>
        <taxon>Eukaryota</taxon>
        <taxon>Metamonada</taxon>
        <taxon>Diplomonadida</taxon>
        <taxon>Hexamitidae</taxon>
        <taxon>Hexamitinae</taxon>
        <taxon>Spironucleus</taxon>
    </lineage>
</organism>
<gene>
    <name evidence="3" type="ORF">SS50377_16741</name>
    <name evidence="4" type="ORF">SS50377_21030</name>
</gene>
<evidence type="ECO:0000313" key="4">
    <source>
        <dbReference type="EMBL" id="KAH0577676.1"/>
    </source>
</evidence>
<reference evidence="4" key="2">
    <citation type="submission" date="2020-12" db="EMBL/GenBank/DDBJ databases">
        <title>New Spironucleus salmonicida genome in near-complete chromosomes.</title>
        <authorList>
            <person name="Xu F."/>
            <person name="Kurt Z."/>
            <person name="Jimenez-Gonzalez A."/>
            <person name="Astvaldsson A."/>
            <person name="Andersson J.O."/>
            <person name="Svard S.G."/>
        </authorList>
    </citation>
    <scope>NUCLEOTIDE SEQUENCE</scope>
    <source>
        <strain evidence="4">ATCC 50377</strain>
    </source>
</reference>
<proteinExistence type="predicted"/>
<dbReference type="AlphaFoldDB" id="V6LJ37"/>
<evidence type="ECO:0000313" key="3">
    <source>
        <dbReference type="EMBL" id="EST43691.1"/>
    </source>
</evidence>
<feature type="region of interest" description="Disordered" evidence="2">
    <location>
        <begin position="264"/>
        <end position="298"/>
    </location>
</feature>
<protein>
    <submittedName>
        <fullName evidence="3">Uncharacterized protein</fullName>
    </submittedName>
</protein>
<evidence type="ECO:0000313" key="5">
    <source>
        <dbReference type="Proteomes" id="UP000018208"/>
    </source>
</evidence>
<keyword evidence="1" id="KW-0175">Coiled coil</keyword>
<keyword evidence="5" id="KW-1185">Reference proteome</keyword>
<evidence type="ECO:0000256" key="2">
    <source>
        <dbReference type="SAM" id="MobiDB-lite"/>
    </source>
</evidence>